<keyword evidence="6" id="KW-1185">Reference proteome</keyword>
<dbReference type="EMBL" id="JAODUP010000776">
    <property type="protein sequence ID" value="KAK2144236.1"/>
    <property type="molecule type" value="Genomic_DNA"/>
</dbReference>
<organism evidence="5 6">
    <name type="scientific">Paralvinella palmiformis</name>
    <dbReference type="NCBI Taxonomy" id="53620"/>
    <lineage>
        <taxon>Eukaryota</taxon>
        <taxon>Metazoa</taxon>
        <taxon>Spiralia</taxon>
        <taxon>Lophotrochozoa</taxon>
        <taxon>Annelida</taxon>
        <taxon>Polychaeta</taxon>
        <taxon>Sedentaria</taxon>
        <taxon>Canalipalpata</taxon>
        <taxon>Terebellida</taxon>
        <taxon>Terebelliformia</taxon>
        <taxon>Alvinellidae</taxon>
        <taxon>Paralvinella</taxon>
    </lineage>
</organism>
<dbReference type="PANTHER" id="PTHR43827:SF3">
    <property type="entry name" value="NADP-DEPENDENT OXIDOREDUCTASE DOMAIN-CONTAINING PROTEIN"/>
    <property type="match status" value="1"/>
</dbReference>
<accession>A0AAD9MUF2</accession>
<proteinExistence type="inferred from homology"/>
<evidence type="ECO:0000256" key="3">
    <source>
        <dbReference type="ARBA" id="ARBA00023002"/>
    </source>
</evidence>
<reference evidence="5" key="1">
    <citation type="journal article" date="2023" name="Mol. Biol. Evol.">
        <title>Third-Generation Sequencing Reveals the Adaptive Role of the Epigenome in Three Deep-Sea Polychaetes.</title>
        <authorList>
            <person name="Perez M."/>
            <person name="Aroh O."/>
            <person name="Sun Y."/>
            <person name="Lan Y."/>
            <person name="Juniper S.K."/>
            <person name="Young C.R."/>
            <person name="Angers B."/>
            <person name="Qian P.Y."/>
        </authorList>
    </citation>
    <scope>NUCLEOTIDE SEQUENCE</scope>
    <source>
        <strain evidence="5">P08H-3</strain>
    </source>
</reference>
<keyword evidence="2" id="KW-0521">NADP</keyword>
<dbReference type="GO" id="GO:0016616">
    <property type="term" value="F:oxidoreductase activity, acting on the CH-OH group of donors, NAD or NADP as acceptor"/>
    <property type="evidence" value="ECO:0007669"/>
    <property type="project" value="UniProtKB-ARBA"/>
</dbReference>
<feature type="domain" description="NADP-dependent oxidoreductase" evidence="4">
    <location>
        <begin position="57"/>
        <end position="191"/>
    </location>
</feature>
<dbReference type="Pfam" id="PF00248">
    <property type="entry name" value="Aldo_ket_red"/>
    <property type="match status" value="1"/>
</dbReference>
<name>A0AAD9MUF2_9ANNE</name>
<dbReference type="SUPFAM" id="SSF51430">
    <property type="entry name" value="NAD(P)-linked oxidoreductase"/>
    <property type="match status" value="1"/>
</dbReference>
<dbReference type="AlphaFoldDB" id="A0AAD9MUF2"/>
<dbReference type="PANTHER" id="PTHR43827">
    <property type="entry name" value="2,5-DIKETO-D-GLUCONIC ACID REDUCTASE"/>
    <property type="match status" value="1"/>
</dbReference>
<protein>
    <recommendedName>
        <fullName evidence="4">NADP-dependent oxidoreductase domain-containing protein</fullName>
    </recommendedName>
</protein>
<dbReference type="InterPro" id="IPR020471">
    <property type="entry name" value="AKR"/>
</dbReference>
<gene>
    <name evidence="5" type="ORF">LSH36_776g02440</name>
</gene>
<evidence type="ECO:0000313" key="6">
    <source>
        <dbReference type="Proteomes" id="UP001208570"/>
    </source>
</evidence>
<evidence type="ECO:0000256" key="1">
    <source>
        <dbReference type="ARBA" id="ARBA00007905"/>
    </source>
</evidence>
<sequence length="204" mass="22966">MFAMTMPSTYKLNTGSLMPLISDTAAVYKNEGNIGKALKILLPKHGLTREDIFITSKLGKLKAIGISNYTMKHMNELLLQCNIKPAVLQIEYHPYLVQTELVDLCKQHNIHFQAYSSLGTTGNDKLLTDPVIKSVADRYSKTPAQVLLRWSVQQNIGVIPKSTNPDHIRENISISDFELTEEEIGQLSGLNKNKHFTWNPEKIT</sequence>
<dbReference type="InterPro" id="IPR036812">
    <property type="entry name" value="NAD(P)_OxRdtase_dom_sf"/>
</dbReference>
<evidence type="ECO:0000256" key="2">
    <source>
        <dbReference type="ARBA" id="ARBA00022857"/>
    </source>
</evidence>
<dbReference type="Gene3D" id="3.20.20.100">
    <property type="entry name" value="NADP-dependent oxidoreductase domain"/>
    <property type="match status" value="2"/>
</dbReference>
<evidence type="ECO:0000313" key="5">
    <source>
        <dbReference type="EMBL" id="KAK2144236.1"/>
    </source>
</evidence>
<comment type="similarity">
    <text evidence="1">Belongs to the aldo/keto reductase family.</text>
</comment>
<comment type="caution">
    <text evidence="5">The sequence shown here is derived from an EMBL/GenBank/DDBJ whole genome shotgun (WGS) entry which is preliminary data.</text>
</comment>
<evidence type="ECO:0000259" key="4">
    <source>
        <dbReference type="Pfam" id="PF00248"/>
    </source>
</evidence>
<dbReference type="Proteomes" id="UP001208570">
    <property type="component" value="Unassembled WGS sequence"/>
</dbReference>
<keyword evidence="3" id="KW-0560">Oxidoreductase</keyword>
<dbReference type="InterPro" id="IPR023210">
    <property type="entry name" value="NADP_OxRdtase_dom"/>
</dbReference>